<dbReference type="AlphaFoldDB" id="A0A8C1N5Q1"/>
<keyword evidence="9 10" id="KW-0807">Transducer</keyword>
<dbReference type="Pfam" id="PF00001">
    <property type="entry name" value="7tm_1"/>
    <property type="match status" value="1"/>
</dbReference>
<dbReference type="SUPFAM" id="SSF81321">
    <property type="entry name" value="Family A G protein-coupled receptor-like"/>
    <property type="match status" value="1"/>
</dbReference>
<dbReference type="PROSITE" id="PS00237">
    <property type="entry name" value="G_PROTEIN_RECEP_F1_1"/>
    <property type="match status" value="1"/>
</dbReference>
<evidence type="ECO:0000256" key="2">
    <source>
        <dbReference type="ARBA" id="ARBA00022475"/>
    </source>
</evidence>
<evidence type="ECO:0000256" key="6">
    <source>
        <dbReference type="ARBA" id="ARBA00023136"/>
    </source>
</evidence>
<dbReference type="GO" id="GO:0019722">
    <property type="term" value="P:calcium-mediated signaling"/>
    <property type="evidence" value="ECO:0007669"/>
    <property type="project" value="TreeGrafter"/>
</dbReference>
<feature type="transmembrane region" description="Helical" evidence="11">
    <location>
        <begin position="153"/>
        <end position="172"/>
    </location>
</feature>
<name>A0A8C1N5Q1_CYPCA</name>
<feature type="transmembrane region" description="Helical" evidence="11">
    <location>
        <begin position="106"/>
        <end position="132"/>
    </location>
</feature>
<dbReference type="GO" id="GO:0007204">
    <property type="term" value="P:positive regulation of cytosolic calcium ion concentration"/>
    <property type="evidence" value="ECO:0007669"/>
    <property type="project" value="TreeGrafter"/>
</dbReference>
<reference evidence="13" key="2">
    <citation type="submission" date="2025-09" db="UniProtKB">
        <authorList>
            <consortium name="Ensembl"/>
        </authorList>
    </citation>
    <scope>IDENTIFICATION</scope>
</reference>
<dbReference type="PANTHER" id="PTHR10489">
    <property type="entry name" value="CELL ADHESION MOLECULE"/>
    <property type="match status" value="1"/>
</dbReference>
<dbReference type="GO" id="GO:0060326">
    <property type="term" value="P:cell chemotaxis"/>
    <property type="evidence" value="ECO:0007669"/>
    <property type="project" value="TreeGrafter"/>
</dbReference>
<keyword evidence="8 10" id="KW-0675">Receptor</keyword>
<dbReference type="Gene3D" id="1.20.1070.10">
    <property type="entry name" value="Rhodopsin 7-helix transmembrane proteins"/>
    <property type="match status" value="1"/>
</dbReference>
<keyword evidence="7" id="KW-1015">Disulfide bond</keyword>
<dbReference type="PRINTS" id="PR00237">
    <property type="entry name" value="GPCRRHODOPSN"/>
</dbReference>
<feature type="transmembrane region" description="Helical" evidence="11">
    <location>
        <begin position="207"/>
        <end position="227"/>
    </location>
</feature>
<dbReference type="InterPro" id="IPR000355">
    <property type="entry name" value="Chemokine_rcpt"/>
</dbReference>
<feature type="transmembrane region" description="Helical" evidence="11">
    <location>
        <begin position="288"/>
        <end position="310"/>
    </location>
</feature>
<accession>A0A8C1N5Q1</accession>
<dbReference type="PROSITE" id="PS50262">
    <property type="entry name" value="G_PROTEIN_RECEP_F1_2"/>
    <property type="match status" value="1"/>
</dbReference>
<evidence type="ECO:0000313" key="14">
    <source>
        <dbReference type="Proteomes" id="UP000694427"/>
    </source>
</evidence>
<dbReference type="FunFam" id="1.20.1070.10:FF:000130">
    <property type="entry name" value="Chemokine (C-C motif) receptor 2"/>
    <property type="match status" value="1"/>
</dbReference>
<dbReference type="GO" id="GO:0019957">
    <property type="term" value="F:C-C chemokine binding"/>
    <property type="evidence" value="ECO:0007669"/>
    <property type="project" value="TreeGrafter"/>
</dbReference>
<evidence type="ECO:0000256" key="7">
    <source>
        <dbReference type="ARBA" id="ARBA00023157"/>
    </source>
</evidence>
<keyword evidence="6 11" id="KW-0472">Membrane</keyword>
<comment type="similarity">
    <text evidence="10">Belongs to the G-protein coupled receptor 1 family.</text>
</comment>
<reference evidence="13" key="1">
    <citation type="submission" date="2025-08" db="UniProtKB">
        <authorList>
            <consortium name="Ensembl"/>
        </authorList>
    </citation>
    <scope>IDENTIFICATION</scope>
</reference>
<dbReference type="Proteomes" id="UP000694427">
    <property type="component" value="Unplaced"/>
</dbReference>
<dbReference type="InterPro" id="IPR017452">
    <property type="entry name" value="GPCR_Rhodpsn_7TM"/>
</dbReference>
<feature type="transmembrane region" description="Helical" evidence="11">
    <location>
        <begin position="79"/>
        <end position="100"/>
    </location>
</feature>
<evidence type="ECO:0000313" key="13">
    <source>
        <dbReference type="Ensembl" id="ENSCCRP00010086296.1"/>
    </source>
</evidence>
<evidence type="ECO:0000256" key="8">
    <source>
        <dbReference type="ARBA" id="ARBA00023170"/>
    </source>
</evidence>
<dbReference type="GO" id="GO:0016493">
    <property type="term" value="F:C-C chemokine receptor activity"/>
    <property type="evidence" value="ECO:0007669"/>
    <property type="project" value="TreeGrafter"/>
</dbReference>
<evidence type="ECO:0000256" key="1">
    <source>
        <dbReference type="ARBA" id="ARBA00004651"/>
    </source>
</evidence>
<evidence type="ECO:0000259" key="12">
    <source>
        <dbReference type="PROSITE" id="PS50262"/>
    </source>
</evidence>
<evidence type="ECO:0000256" key="10">
    <source>
        <dbReference type="RuleBase" id="RU000688"/>
    </source>
</evidence>
<keyword evidence="3 10" id="KW-0812">Transmembrane</keyword>
<dbReference type="GO" id="GO:0006955">
    <property type="term" value="P:immune response"/>
    <property type="evidence" value="ECO:0007669"/>
    <property type="project" value="TreeGrafter"/>
</dbReference>
<feature type="transmembrane region" description="Helical" evidence="11">
    <location>
        <begin position="46"/>
        <end position="67"/>
    </location>
</feature>
<dbReference type="GO" id="GO:0009897">
    <property type="term" value="C:external side of plasma membrane"/>
    <property type="evidence" value="ECO:0007669"/>
    <property type="project" value="TreeGrafter"/>
</dbReference>
<evidence type="ECO:0000256" key="11">
    <source>
        <dbReference type="SAM" id="Phobius"/>
    </source>
</evidence>
<dbReference type="InterPro" id="IPR050119">
    <property type="entry name" value="CCR1-9-like"/>
</dbReference>
<dbReference type="Ensembl" id="ENSCCRT00010095698.1">
    <property type="protein sequence ID" value="ENSCCRP00010086296.1"/>
    <property type="gene ID" value="ENSCCRG00010037667.1"/>
</dbReference>
<keyword evidence="5 10" id="KW-0297">G-protein coupled receptor</keyword>
<protein>
    <submittedName>
        <fullName evidence="13">Chemokine (C-C motif) receptor 12a</fullName>
    </submittedName>
</protein>
<keyword evidence="4 11" id="KW-1133">Transmembrane helix</keyword>
<comment type="subcellular location">
    <subcellularLocation>
        <location evidence="1">Cell membrane</location>
        <topology evidence="1">Multi-pass membrane protein</topology>
    </subcellularLocation>
</comment>
<dbReference type="PANTHER" id="PTHR10489:SF922">
    <property type="entry name" value="C-C CHEMOKINE RECEPTOR FAMILY-LIKE-RELATED"/>
    <property type="match status" value="1"/>
</dbReference>
<evidence type="ECO:0000256" key="5">
    <source>
        <dbReference type="ARBA" id="ARBA00023040"/>
    </source>
</evidence>
<proteinExistence type="inferred from homology"/>
<evidence type="ECO:0000256" key="4">
    <source>
        <dbReference type="ARBA" id="ARBA00022989"/>
    </source>
</evidence>
<keyword evidence="14" id="KW-1185">Reference proteome</keyword>
<sequence length="411" mass="47077">MDYSEYLDSFFNESNDTTDEGHVVSEEVALCKKSDVLQFGAAFLPAFYYTSFLLSLVGNGLVLCIIYKYEKLSTVNNIFLLNLVISDLIFASSLPFWAVYHKSEWIFGRGLCKLVGSCYSIGFNSSILFLTLMTFDRYLAVVHAISAVQSRRMTYAFASSATIWVLSILASIKDIVFYDVMTVEDRLLCEMTGYHQSFLTHWELIGYYQQFFLFFLVPLVIVLYCYIRITIRIMFTRMAEKCRAVRLIFIIVFTFFICWTPYNVVILLKAFKTSFGEQNDCSNTLDYALYITRNFAYLYCCICPVFYTFLGKKFQNHFLKLLSKRIPCLKINAALLSTTRTTNQKPVAIQTSSKRPEYQCGMCAPGTQERGCSISCVAASRVFVCRARACVHVRVYLAQMSILVLILIPEA</sequence>
<dbReference type="PRINTS" id="PR00657">
    <property type="entry name" value="CCCHEMOKINER"/>
</dbReference>
<feature type="transmembrane region" description="Helical" evidence="11">
    <location>
        <begin position="247"/>
        <end position="268"/>
    </location>
</feature>
<feature type="domain" description="G-protein coupled receptors family 1 profile" evidence="12">
    <location>
        <begin position="58"/>
        <end position="307"/>
    </location>
</feature>
<evidence type="ECO:0000256" key="9">
    <source>
        <dbReference type="ARBA" id="ARBA00023224"/>
    </source>
</evidence>
<keyword evidence="2" id="KW-1003">Cell membrane</keyword>
<organism evidence="13 14">
    <name type="scientific">Cyprinus carpio</name>
    <name type="common">Common carp</name>
    <dbReference type="NCBI Taxonomy" id="7962"/>
    <lineage>
        <taxon>Eukaryota</taxon>
        <taxon>Metazoa</taxon>
        <taxon>Chordata</taxon>
        <taxon>Craniata</taxon>
        <taxon>Vertebrata</taxon>
        <taxon>Euteleostomi</taxon>
        <taxon>Actinopterygii</taxon>
        <taxon>Neopterygii</taxon>
        <taxon>Teleostei</taxon>
        <taxon>Ostariophysi</taxon>
        <taxon>Cypriniformes</taxon>
        <taxon>Cyprinidae</taxon>
        <taxon>Cyprininae</taxon>
        <taxon>Cyprinus</taxon>
    </lineage>
</organism>
<dbReference type="InterPro" id="IPR000276">
    <property type="entry name" value="GPCR_Rhodpsn"/>
</dbReference>
<evidence type="ECO:0000256" key="3">
    <source>
        <dbReference type="ARBA" id="ARBA00022692"/>
    </source>
</evidence>